<dbReference type="AlphaFoldDB" id="A0A2Z5A3K8"/>
<feature type="compositionally biased region" description="Low complexity" evidence="1">
    <location>
        <begin position="28"/>
        <end position="45"/>
    </location>
</feature>
<keyword evidence="2" id="KW-0732">Signal</keyword>
<feature type="signal peptide" evidence="2">
    <location>
        <begin position="1"/>
        <end position="19"/>
    </location>
</feature>
<feature type="chain" id="PRO_5016387783" description="Peptidase inhibitor I78 family protein" evidence="2">
    <location>
        <begin position="20"/>
        <end position="111"/>
    </location>
</feature>
<dbReference type="EMBL" id="CP022198">
    <property type="protein sequence ID" value="AXA64486.1"/>
    <property type="molecule type" value="Genomic_DNA"/>
</dbReference>
<dbReference type="PANTHER" id="PTHR39600:SF1">
    <property type="entry name" value="PEPTIDASE INHIBITOR I78 FAMILY PROTEIN"/>
    <property type="match status" value="1"/>
</dbReference>
<reference evidence="3 4" key="1">
    <citation type="submission" date="2017-06" db="EMBL/GenBank/DDBJ databases">
        <title>Evolution towards high GC content and high-temperature stress adaptation in endophytic Pseudomonas oryzihabitans impacted its plant-growth promoting traits.</title>
        <authorList>
            <person name="Nascimento F.X."/>
        </authorList>
    </citation>
    <scope>NUCLEOTIDE SEQUENCE [LARGE SCALE GENOMIC DNA]</scope>
    <source>
        <strain evidence="3 4">MS8</strain>
    </source>
</reference>
<evidence type="ECO:0000256" key="1">
    <source>
        <dbReference type="SAM" id="MobiDB-lite"/>
    </source>
</evidence>
<evidence type="ECO:0000313" key="4">
    <source>
        <dbReference type="Proteomes" id="UP000250579"/>
    </source>
</evidence>
<dbReference type="RefSeq" id="WP_027598593.1">
    <property type="nucleotide sequence ID" value="NZ_CP022198.1"/>
</dbReference>
<protein>
    <recommendedName>
        <fullName evidence="5">Peptidase inhibitor I78 family protein</fullName>
    </recommendedName>
</protein>
<proteinExistence type="predicted"/>
<dbReference type="Pfam" id="PF11720">
    <property type="entry name" value="Inhibitor_I78"/>
    <property type="match status" value="1"/>
</dbReference>
<dbReference type="Gene3D" id="3.30.10.10">
    <property type="entry name" value="Trypsin Inhibitor V, subunit A"/>
    <property type="match status" value="1"/>
</dbReference>
<accession>A0A2Z5A3K8</accession>
<dbReference type="InterPro" id="IPR021719">
    <property type="entry name" value="Prot_inh_I78"/>
</dbReference>
<dbReference type="PANTHER" id="PTHR39600">
    <property type="entry name" value="PEPTIDASE INHIBITOR I78 FAMILY PROTEIN"/>
    <property type="match status" value="1"/>
</dbReference>
<organism evidence="3 4">
    <name type="scientific">Pseudomonas oryzihabitans</name>
    <dbReference type="NCBI Taxonomy" id="47885"/>
    <lineage>
        <taxon>Bacteria</taxon>
        <taxon>Pseudomonadati</taxon>
        <taxon>Pseudomonadota</taxon>
        <taxon>Gammaproteobacteria</taxon>
        <taxon>Pseudomonadales</taxon>
        <taxon>Pseudomonadaceae</taxon>
        <taxon>Pseudomonas</taxon>
    </lineage>
</organism>
<dbReference type="PROSITE" id="PS51257">
    <property type="entry name" value="PROKAR_LIPOPROTEIN"/>
    <property type="match status" value="1"/>
</dbReference>
<gene>
    <name evidence="3" type="ORF">CE139_01295</name>
</gene>
<evidence type="ECO:0000256" key="2">
    <source>
        <dbReference type="SAM" id="SignalP"/>
    </source>
</evidence>
<dbReference type="Proteomes" id="UP000250579">
    <property type="component" value="Chromosome"/>
</dbReference>
<evidence type="ECO:0008006" key="5">
    <source>
        <dbReference type="Google" id="ProtNLM"/>
    </source>
</evidence>
<sequence length="111" mass="11177">MSSKTPLLLAGAALFTLLAGCGSHETQSSPAAASSAPSGAVSSSGRCNSDAVQDLVGKALSPALAEEGRQRAGAQVVRVVRPQDPMTMDFNSQRLTITTSASLVVQTATCG</sequence>
<name>A0A2Z5A3K8_9PSED</name>
<feature type="region of interest" description="Disordered" evidence="1">
    <location>
        <begin position="23"/>
        <end position="48"/>
    </location>
</feature>
<evidence type="ECO:0000313" key="3">
    <source>
        <dbReference type="EMBL" id="AXA64486.1"/>
    </source>
</evidence>